<dbReference type="EMBL" id="GL732527">
    <property type="protein sequence ID" value="EFX87517.1"/>
    <property type="molecule type" value="Genomic_DNA"/>
</dbReference>
<dbReference type="GO" id="GO:0120009">
    <property type="term" value="P:intermembrane lipid transfer"/>
    <property type="evidence" value="ECO:0000318"/>
    <property type="project" value="GO_Central"/>
</dbReference>
<dbReference type="InterPro" id="IPR014830">
    <property type="entry name" value="Glycolipid_transfer_prot_dom"/>
</dbReference>
<dbReference type="GO" id="GO:0005829">
    <property type="term" value="C:cytosol"/>
    <property type="evidence" value="ECO:0000318"/>
    <property type="project" value="GO_Central"/>
</dbReference>
<gene>
    <name evidence="4" type="ORF">DAPPUDRAFT_221477</name>
</gene>
<keyword evidence="1" id="KW-0813">Transport</keyword>
<dbReference type="FunCoup" id="E9FYE1">
    <property type="interactions" value="1051"/>
</dbReference>
<reference evidence="4 5" key="1">
    <citation type="journal article" date="2011" name="Science">
        <title>The ecoresponsive genome of Daphnia pulex.</title>
        <authorList>
            <person name="Colbourne J.K."/>
            <person name="Pfrender M.E."/>
            <person name="Gilbert D."/>
            <person name="Thomas W.K."/>
            <person name="Tucker A."/>
            <person name="Oakley T.H."/>
            <person name="Tokishita S."/>
            <person name="Aerts A."/>
            <person name="Arnold G.J."/>
            <person name="Basu M.K."/>
            <person name="Bauer D.J."/>
            <person name="Caceres C.E."/>
            <person name="Carmel L."/>
            <person name="Casola C."/>
            <person name="Choi J.H."/>
            <person name="Detter J.C."/>
            <person name="Dong Q."/>
            <person name="Dusheyko S."/>
            <person name="Eads B.D."/>
            <person name="Frohlich T."/>
            <person name="Geiler-Samerotte K.A."/>
            <person name="Gerlach D."/>
            <person name="Hatcher P."/>
            <person name="Jogdeo S."/>
            <person name="Krijgsveld J."/>
            <person name="Kriventseva E.V."/>
            <person name="Kultz D."/>
            <person name="Laforsch C."/>
            <person name="Lindquist E."/>
            <person name="Lopez J."/>
            <person name="Manak J.R."/>
            <person name="Muller J."/>
            <person name="Pangilinan J."/>
            <person name="Patwardhan R.P."/>
            <person name="Pitluck S."/>
            <person name="Pritham E.J."/>
            <person name="Rechtsteiner A."/>
            <person name="Rho M."/>
            <person name="Rogozin I.B."/>
            <person name="Sakarya O."/>
            <person name="Salamov A."/>
            <person name="Schaack S."/>
            <person name="Shapiro H."/>
            <person name="Shiga Y."/>
            <person name="Skalitzky C."/>
            <person name="Smith Z."/>
            <person name="Souvorov A."/>
            <person name="Sung W."/>
            <person name="Tang Z."/>
            <person name="Tsuchiya D."/>
            <person name="Tu H."/>
            <person name="Vos H."/>
            <person name="Wang M."/>
            <person name="Wolf Y.I."/>
            <person name="Yamagata H."/>
            <person name="Yamada T."/>
            <person name="Ye Y."/>
            <person name="Shaw J.R."/>
            <person name="Andrews J."/>
            <person name="Crease T.J."/>
            <person name="Tang H."/>
            <person name="Lucas S.M."/>
            <person name="Robertson H.M."/>
            <person name="Bork P."/>
            <person name="Koonin E.V."/>
            <person name="Zdobnov E.M."/>
            <person name="Grigoriev I.V."/>
            <person name="Lynch M."/>
            <person name="Boore J.L."/>
        </authorList>
    </citation>
    <scope>NUCLEOTIDE SEQUENCE [LARGE SCALE GENOMIC DNA]</scope>
</reference>
<dbReference type="FunFam" id="1.10.3520.10:FF:000001">
    <property type="entry name" value="Pleckstrin domain-containing family A member 8"/>
    <property type="match status" value="1"/>
</dbReference>
<dbReference type="AlphaFoldDB" id="E9FYE1"/>
<dbReference type="eggNOG" id="KOG3221">
    <property type="taxonomic scope" value="Eukaryota"/>
</dbReference>
<name>E9FYE1_DAPPU</name>
<dbReference type="STRING" id="6669.E9FYE1"/>
<dbReference type="GO" id="GO:0035627">
    <property type="term" value="P:ceramide transport"/>
    <property type="evidence" value="ECO:0000318"/>
    <property type="project" value="GO_Central"/>
</dbReference>
<dbReference type="OMA" id="EMHGAEW"/>
<dbReference type="GO" id="GO:1902387">
    <property type="term" value="F:ceramide 1-phosphate binding"/>
    <property type="evidence" value="ECO:0000318"/>
    <property type="project" value="GO_Central"/>
</dbReference>
<sequence>MADVKAETFFTQSNSPFPGPTEDEKISADEFLLASSHLANFFGILGTVFTPVQSDIAGNVKKLRKFIEDNPGKVVYVNDIILLEANSTESIAIDALLWLKRALEFTMVFIDDIVCDSKNGTANEDLRPLCLQAYEKTLKKYHGWMVQQIFNLVSRACPWRRDLLLSLALGKTDMEFIVLAQMEEVLVNLKKNVAIINRLYVTYNLNLDVKV</sequence>
<proteinExistence type="predicted"/>
<evidence type="ECO:0000259" key="3">
    <source>
        <dbReference type="Pfam" id="PF08718"/>
    </source>
</evidence>
<organism evidence="4 5">
    <name type="scientific">Daphnia pulex</name>
    <name type="common">Water flea</name>
    <dbReference type="NCBI Taxonomy" id="6669"/>
    <lineage>
        <taxon>Eukaryota</taxon>
        <taxon>Metazoa</taxon>
        <taxon>Ecdysozoa</taxon>
        <taxon>Arthropoda</taxon>
        <taxon>Crustacea</taxon>
        <taxon>Branchiopoda</taxon>
        <taxon>Diplostraca</taxon>
        <taxon>Cladocera</taxon>
        <taxon>Anomopoda</taxon>
        <taxon>Daphniidae</taxon>
        <taxon>Daphnia</taxon>
    </lineage>
</organism>
<dbReference type="Pfam" id="PF08718">
    <property type="entry name" value="GLTP"/>
    <property type="match status" value="1"/>
</dbReference>
<evidence type="ECO:0000313" key="4">
    <source>
        <dbReference type="EMBL" id="EFX87517.1"/>
    </source>
</evidence>
<dbReference type="Gene3D" id="1.10.3520.10">
    <property type="entry name" value="Glycolipid transfer protein"/>
    <property type="match status" value="1"/>
</dbReference>
<dbReference type="InParanoid" id="E9FYE1"/>
<keyword evidence="5" id="KW-1185">Reference proteome</keyword>
<evidence type="ECO:0000256" key="2">
    <source>
        <dbReference type="SAM" id="MobiDB-lite"/>
    </source>
</evidence>
<dbReference type="KEGG" id="dpx:DAPPUDRAFT_221477"/>
<dbReference type="InterPro" id="IPR036497">
    <property type="entry name" value="GLTP_sf"/>
</dbReference>
<accession>E9FYE1</accession>
<evidence type="ECO:0000256" key="1">
    <source>
        <dbReference type="ARBA" id="ARBA00022448"/>
    </source>
</evidence>
<dbReference type="PANTHER" id="PTHR10219:SF25">
    <property type="entry name" value="PLECKSTRIN HOMOLOGY DOMAIN-CONTAINING FAMILY A MEMBER 8"/>
    <property type="match status" value="1"/>
</dbReference>
<dbReference type="PANTHER" id="PTHR10219">
    <property type="entry name" value="GLYCOLIPID TRANSFER PROTEIN-RELATED"/>
    <property type="match status" value="1"/>
</dbReference>
<dbReference type="GO" id="GO:1902388">
    <property type="term" value="F:ceramide 1-phosphate transfer activity"/>
    <property type="evidence" value="ECO:0000318"/>
    <property type="project" value="GO_Central"/>
</dbReference>
<protein>
    <recommendedName>
        <fullName evidence="3">Glycolipid transfer protein domain-containing protein</fullName>
    </recommendedName>
</protein>
<feature type="domain" description="Glycolipid transfer protein" evidence="3">
    <location>
        <begin position="26"/>
        <end position="167"/>
    </location>
</feature>
<dbReference type="SUPFAM" id="SSF110004">
    <property type="entry name" value="Glycolipid transfer protein, GLTP"/>
    <property type="match status" value="1"/>
</dbReference>
<dbReference type="HOGENOM" id="CLU_079400_2_0_1"/>
<evidence type="ECO:0000313" key="5">
    <source>
        <dbReference type="Proteomes" id="UP000000305"/>
    </source>
</evidence>
<dbReference type="PhylomeDB" id="E9FYE1"/>
<feature type="region of interest" description="Disordered" evidence="2">
    <location>
        <begin position="1"/>
        <end position="21"/>
    </location>
</feature>
<dbReference type="Proteomes" id="UP000000305">
    <property type="component" value="Unassembled WGS sequence"/>
</dbReference>
<dbReference type="OrthoDB" id="205255at2759"/>